<dbReference type="AlphaFoldDB" id="A0A8S3G7H5"/>
<protein>
    <submittedName>
        <fullName evidence="2">Uncharacterized protein</fullName>
    </submittedName>
</protein>
<name>A0A8S3G7H5_9BILA</name>
<sequence length="49" mass="4835">MYAPNGNGDSSGTSGDPSSSLNGGNSNSGLVGLDDLSTSLNDSDLYVPQ</sequence>
<feature type="non-terminal residue" evidence="2">
    <location>
        <position position="49"/>
    </location>
</feature>
<dbReference type="Proteomes" id="UP000681967">
    <property type="component" value="Unassembled WGS sequence"/>
</dbReference>
<organism evidence="2 3">
    <name type="scientific">Rotaria magnacalcarata</name>
    <dbReference type="NCBI Taxonomy" id="392030"/>
    <lineage>
        <taxon>Eukaryota</taxon>
        <taxon>Metazoa</taxon>
        <taxon>Spiralia</taxon>
        <taxon>Gnathifera</taxon>
        <taxon>Rotifera</taxon>
        <taxon>Eurotatoria</taxon>
        <taxon>Bdelloidea</taxon>
        <taxon>Philodinida</taxon>
        <taxon>Philodinidae</taxon>
        <taxon>Rotaria</taxon>
    </lineage>
</organism>
<evidence type="ECO:0000313" key="3">
    <source>
        <dbReference type="Proteomes" id="UP000681967"/>
    </source>
</evidence>
<accession>A0A8S3G7H5</accession>
<reference evidence="2" key="1">
    <citation type="submission" date="2021-02" db="EMBL/GenBank/DDBJ databases">
        <authorList>
            <person name="Nowell W R."/>
        </authorList>
    </citation>
    <scope>NUCLEOTIDE SEQUENCE</scope>
</reference>
<dbReference type="EMBL" id="CAJOBH010259468">
    <property type="protein sequence ID" value="CAF5153409.1"/>
    <property type="molecule type" value="Genomic_DNA"/>
</dbReference>
<evidence type="ECO:0000313" key="2">
    <source>
        <dbReference type="EMBL" id="CAF5153409.1"/>
    </source>
</evidence>
<gene>
    <name evidence="2" type="ORF">BYL167_LOCUS72803</name>
</gene>
<evidence type="ECO:0000256" key="1">
    <source>
        <dbReference type="SAM" id="MobiDB-lite"/>
    </source>
</evidence>
<proteinExistence type="predicted"/>
<feature type="region of interest" description="Disordered" evidence="1">
    <location>
        <begin position="1"/>
        <end position="49"/>
    </location>
</feature>
<comment type="caution">
    <text evidence="2">The sequence shown here is derived from an EMBL/GenBank/DDBJ whole genome shotgun (WGS) entry which is preliminary data.</text>
</comment>